<feature type="coiled-coil region" evidence="1">
    <location>
        <begin position="95"/>
        <end position="122"/>
    </location>
</feature>
<evidence type="ECO:0000256" key="1">
    <source>
        <dbReference type="SAM" id="Coils"/>
    </source>
</evidence>
<keyword evidence="2" id="KW-1133">Transmembrane helix</keyword>
<keyword evidence="2" id="KW-0812">Transmembrane</keyword>
<keyword evidence="1" id="KW-0175">Coiled coil</keyword>
<dbReference type="InterPro" id="IPR024751">
    <property type="entry name" value="VESA1"/>
</dbReference>
<evidence type="ECO:0000313" key="3">
    <source>
        <dbReference type="EMBL" id="GIX63902.1"/>
    </source>
</evidence>
<reference evidence="3 4" key="1">
    <citation type="submission" date="2021-06" db="EMBL/GenBank/DDBJ databases">
        <title>Genome sequence of Babesia caballi.</title>
        <authorList>
            <person name="Yamagishi J."/>
            <person name="Kidaka T."/>
            <person name="Ochi A."/>
        </authorList>
    </citation>
    <scope>NUCLEOTIDE SEQUENCE [LARGE SCALE GENOMIC DNA]</scope>
    <source>
        <strain evidence="3">USDA-D6B2</strain>
    </source>
</reference>
<gene>
    <name evidence="3" type="ORF">BcabD6B2_33370</name>
</gene>
<name>A0AAV4LVR8_BABCB</name>
<keyword evidence="2" id="KW-0472">Membrane</keyword>
<dbReference type="Proteomes" id="UP001497744">
    <property type="component" value="Unassembled WGS sequence"/>
</dbReference>
<feature type="transmembrane region" description="Helical" evidence="2">
    <location>
        <begin position="923"/>
        <end position="940"/>
    </location>
</feature>
<dbReference type="RefSeq" id="XP_067715971.1">
    <property type="nucleotide sequence ID" value="XM_067859870.1"/>
</dbReference>
<evidence type="ECO:0000313" key="4">
    <source>
        <dbReference type="Proteomes" id="UP001497744"/>
    </source>
</evidence>
<keyword evidence="4" id="KW-1185">Reference proteome</keyword>
<accession>A0AAV4LVR8</accession>
<evidence type="ECO:0000256" key="2">
    <source>
        <dbReference type="SAM" id="Phobius"/>
    </source>
</evidence>
<sequence>MANDKGKVQDVEVTKVTSKDLKESLGGGKEKVDGAINNMTNLQHSRQKIQKVVEKLKDVSRFQSKDDVSGFADEVKEYLSGVLDAVAQDTHVQSEKSAKNHVDNLKQKLEELMGKLQNQNNKSPFNFGDSELKKYIDDVDHGEKGAIKQLYKALPAISKNDHPVARALVFATYNGAVNFSTQLRGGYKSSYQGATIQALDTPTSSDATKCVKILLSCLPLIFSYLQHLYWKCKHDNAKGGWSQQLLNGSGNEGADLKHFMDLMTFSSVRLNGTMTGDNVVRNAFKDFTEFTASGSSPTYAAFLKNLKEKPTESVTAPTTNPLSALFYCSKAYFQCCQAKVSQTRPPSSIREMLYWLMGLTATPQFVDLLGHIDNVVGKDFKVAVSGSSKTGETLSPDQVTSYILSTCYTCPSVLNIIQGSVPPNGSGDEPWLHGLYSNATFPFQYPSSGAALFYGLSDYTYALQFQLGFLYQQCSQLYVNMCGWFMCNYGQGVNTNSSKGKVVSSHICPAGCTKQEHKNSDKFSEHKSGDCEHDGCGTANNRPSPLQAFLSDNLKGFSRGHPSGHSHHLATCSGRTCHVPMGFDKRLRPGRVLQGGHISLTLTPLCGSYTSPLPQLSEKLGCLTKRTPRTLGDLFGFTWHLNGQLFKGGKTAEESLSEFFKSIGFSNYSGSSQTTADQFFQAIDNKIAALKSSPPPKAIEKALSLFPGLPFWYNLFMIKPDDSLPARLFRVKSTDHNTRGPSKYTGEHNDLYSLYNQMCNIPPNNTCGKYLHPLCYSNGATYAPKHAITYLSWVLYLTDDLQYKFQKLLDDFTKIDCSNSGCGGLTKCAEHHASGTHGTSCTCPSVVQCGGVLPLLYGHGFRSYDAIHLKNGSKGNGGDVRKCSAFAAQLKSVLAGKPLTNLLTSIDAFLFAIRWEFFSKLSGFWTIYIGLILYTFFFLLDTLHVRSHLKLTSSHTVPPLALLTSGKPLPITQLTYIGQ</sequence>
<proteinExistence type="predicted"/>
<protein>
    <submittedName>
        <fullName evidence="3">Variant erythrocyte surface antigen-1 family protein</fullName>
    </submittedName>
</protein>
<dbReference type="GeneID" id="94195383"/>
<dbReference type="Pfam" id="PF12785">
    <property type="entry name" value="VESA1_N"/>
    <property type="match status" value="1"/>
</dbReference>
<comment type="caution">
    <text evidence="3">The sequence shown here is derived from an EMBL/GenBank/DDBJ whole genome shotgun (WGS) entry which is preliminary data.</text>
</comment>
<dbReference type="EMBL" id="BPLF01000002">
    <property type="protein sequence ID" value="GIX63902.1"/>
    <property type="molecule type" value="Genomic_DNA"/>
</dbReference>
<dbReference type="AlphaFoldDB" id="A0AAV4LVR8"/>
<organism evidence="3 4">
    <name type="scientific">Babesia caballi</name>
    <dbReference type="NCBI Taxonomy" id="5871"/>
    <lineage>
        <taxon>Eukaryota</taxon>
        <taxon>Sar</taxon>
        <taxon>Alveolata</taxon>
        <taxon>Apicomplexa</taxon>
        <taxon>Aconoidasida</taxon>
        <taxon>Piroplasmida</taxon>
        <taxon>Babesiidae</taxon>
        <taxon>Babesia</taxon>
    </lineage>
</organism>